<evidence type="ECO:0000313" key="3">
    <source>
        <dbReference type="Proteomes" id="UP000823865"/>
    </source>
</evidence>
<feature type="chain" id="PRO_5039352521" description="Tetratricopeptide repeat protein" evidence="1">
    <location>
        <begin position="29"/>
        <end position="590"/>
    </location>
</feature>
<accession>A0A9E2L5T4</accession>
<name>A0A9E2L5T4_9BACT</name>
<dbReference type="EMBL" id="JAHLFU010000096">
    <property type="protein sequence ID" value="MBU3853171.1"/>
    <property type="molecule type" value="Genomic_DNA"/>
</dbReference>
<dbReference type="AlphaFoldDB" id="A0A9E2L5T4"/>
<evidence type="ECO:0008006" key="4">
    <source>
        <dbReference type="Google" id="ProtNLM"/>
    </source>
</evidence>
<reference evidence="2" key="2">
    <citation type="submission" date="2021-04" db="EMBL/GenBank/DDBJ databases">
        <authorList>
            <person name="Gilroy R."/>
        </authorList>
    </citation>
    <scope>NUCLEOTIDE SEQUENCE</scope>
    <source>
        <strain evidence="2">G3-2149</strain>
    </source>
</reference>
<keyword evidence="1" id="KW-0732">Signal</keyword>
<reference evidence="2" key="1">
    <citation type="journal article" date="2021" name="PeerJ">
        <title>Extensive microbial diversity within the chicken gut microbiome revealed by metagenomics and culture.</title>
        <authorList>
            <person name="Gilroy R."/>
            <person name="Ravi A."/>
            <person name="Getino M."/>
            <person name="Pursley I."/>
            <person name="Horton D.L."/>
            <person name="Alikhan N.F."/>
            <person name="Baker D."/>
            <person name="Gharbi K."/>
            <person name="Hall N."/>
            <person name="Watson M."/>
            <person name="Adriaenssens E.M."/>
            <person name="Foster-Nyarko E."/>
            <person name="Jarju S."/>
            <person name="Secka A."/>
            <person name="Antonio M."/>
            <person name="Oren A."/>
            <person name="Chaudhuri R.R."/>
            <person name="La Ragione R."/>
            <person name="Hildebrand F."/>
            <person name="Pallen M.J."/>
        </authorList>
    </citation>
    <scope>NUCLEOTIDE SEQUENCE</scope>
    <source>
        <strain evidence="2">G3-2149</strain>
    </source>
</reference>
<dbReference type="InterPro" id="IPR011990">
    <property type="entry name" value="TPR-like_helical_dom_sf"/>
</dbReference>
<comment type="caution">
    <text evidence="2">The sequence shown here is derived from an EMBL/GenBank/DDBJ whole genome shotgun (WGS) entry which is preliminary data.</text>
</comment>
<protein>
    <recommendedName>
        <fullName evidence="4">Tetratricopeptide repeat protein</fullName>
    </recommendedName>
</protein>
<dbReference type="Gene3D" id="1.25.40.10">
    <property type="entry name" value="Tetratricopeptide repeat domain"/>
    <property type="match status" value="1"/>
</dbReference>
<proteinExistence type="predicted"/>
<dbReference type="Proteomes" id="UP000823865">
    <property type="component" value="Unassembled WGS sequence"/>
</dbReference>
<gene>
    <name evidence="2" type="ORF">H9789_05035</name>
</gene>
<sequence>MNLKKIYGCLTGVATLSALLVSCNTSEAGIKVAPEVQKVVPDSCGKIALDLDLEVPSGYVSPRSRLIVVPQLCDSSRILMDLDPLVLDAPIFTKKMQRKQKLDGYLDPYAGYARNIENPRRVQKLNYVAQFDLPEGEHNGNRILGVVTTDGCGECSAMDTVLMAVIVDPVELIKKEALQLEWIEPEFVIRPKIRKGRGEARLQFIINRYDIRLDLGENRQEMEHMLQTLKPIVEDTLAQLTSLEIYGLASADGPLSFNTPLARNRANSAQKWLENQLQLSREQRSVITSDSRPEGWMPVLEAMVRANDPDSVSVKAILEKYASFNDDVQERYIRKLPCWKNIRERYLQKDRKVEYVYTYMIRSFTTDKELLEMYQKRPDAFNEEELLRVSTLKTDPHEKMEVYRTILHYFPQSQVAANNLAILLLREGKGEEAEQVLHSLDSLTDYALNTLAATYVYQNQYERAIELLDTKKDSMREARYNLGLVRAMQRRLGEAYELLRPYEDVNTAIVALSLNKNPEAEDIMQKDASTTPLSNYVRAMIAARLQKRNSIFEPLRKAIIDEKLRIRAVGEYDFMPYHDDVWWKDLFDQK</sequence>
<evidence type="ECO:0000256" key="1">
    <source>
        <dbReference type="SAM" id="SignalP"/>
    </source>
</evidence>
<evidence type="ECO:0000313" key="2">
    <source>
        <dbReference type="EMBL" id="MBU3853171.1"/>
    </source>
</evidence>
<dbReference type="SUPFAM" id="SSF48452">
    <property type="entry name" value="TPR-like"/>
    <property type="match status" value="1"/>
</dbReference>
<organism evidence="2 3">
    <name type="scientific">Candidatus Paraprevotella stercoravium</name>
    <dbReference type="NCBI Taxonomy" id="2838725"/>
    <lineage>
        <taxon>Bacteria</taxon>
        <taxon>Pseudomonadati</taxon>
        <taxon>Bacteroidota</taxon>
        <taxon>Bacteroidia</taxon>
        <taxon>Bacteroidales</taxon>
        <taxon>Prevotellaceae</taxon>
        <taxon>Paraprevotella</taxon>
    </lineage>
</organism>
<dbReference type="PROSITE" id="PS51257">
    <property type="entry name" value="PROKAR_LIPOPROTEIN"/>
    <property type="match status" value="1"/>
</dbReference>
<feature type="signal peptide" evidence="1">
    <location>
        <begin position="1"/>
        <end position="28"/>
    </location>
</feature>